<dbReference type="Proteomes" id="UP000322667">
    <property type="component" value="Chromosome A06"/>
</dbReference>
<dbReference type="PANTHER" id="PTHR45267">
    <property type="match status" value="1"/>
</dbReference>
<reference evidence="2 3" key="1">
    <citation type="submission" date="2019-07" db="EMBL/GenBank/DDBJ databases">
        <title>WGS assembly of Gossypium tomentosum.</title>
        <authorList>
            <person name="Chen Z.J."/>
            <person name="Sreedasyam A."/>
            <person name="Ando A."/>
            <person name="Song Q."/>
            <person name="De L."/>
            <person name="Hulse-Kemp A."/>
            <person name="Ding M."/>
            <person name="Ye W."/>
            <person name="Kirkbride R."/>
            <person name="Jenkins J."/>
            <person name="Plott C."/>
            <person name="Lovell J."/>
            <person name="Lin Y.-M."/>
            <person name="Vaughn R."/>
            <person name="Liu B."/>
            <person name="Li W."/>
            <person name="Simpson S."/>
            <person name="Scheffler B."/>
            <person name="Saski C."/>
            <person name="Grover C."/>
            <person name="Hu G."/>
            <person name="Conover J."/>
            <person name="Carlson J."/>
            <person name="Shu S."/>
            <person name="Boston L."/>
            <person name="Williams M."/>
            <person name="Peterson D."/>
            <person name="Mcgee K."/>
            <person name="Jones D."/>
            <person name="Wendel J."/>
            <person name="Stelly D."/>
            <person name="Grimwood J."/>
            <person name="Schmutz J."/>
        </authorList>
    </citation>
    <scope>NUCLEOTIDE SEQUENCE [LARGE SCALE GENOMIC DNA]</scope>
    <source>
        <strain evidence="2">7179.01</strain>
    </source>
</reference>
<keyword evidence="3" id="KW-1185">Reference proteome</keyword>
<gene>
    <name evidence="2" type="ORF">ES332_A06G119500v1</name>
</gene>
<feature type="transmembrane region" description="Helical" evidence="1">
    <location>
        <begin position="82"/>
        <end position="103"/>
    </location>
</feature>
<dbReference type="SUPFAM" id="SSF51735">
    <property type="entry name" value="NAD(P)-binding Rossmann-fold domains"/>
    <property type="match status" value="1"/>
</dbReference>
<dbReference type="GO" id="GO:0005829">
    <property type="term" value="C:cytosol"/>
    <property type="evidence" value="ECO:0007669"/>
    <property type="project" value="TreeGrafter"/>
</dbReference>
<dbReference type="InterPro" id="IPR036291">
    <property type="entry name" value="NAD(P)-bd_dom_sf"/>
</dbReference>
<evidence type="ECO:0000313" key="2">
    <source>
        <dbReference type="EMBL" id="TYI22681.1"/>
    </source>
</evidence>
<evidence type="ECO:0000256" key="1">
    <source>
        <dbReference type="SAM" id="Phobius"/>
    </source>
</evidence>
<dbReference type="AlphaFoldDB" id="A0A5D2Q2J3"/>
<evidence type="ECO:0000313" key="3">
    <source>
        <dbReference type="Proteomes" id="UP000322667"/>
    </source>
</evidence>
<keyword evidence="1" id="KW-1133">Transmembrane helix</keyword>
<dbReference type="InterPro" id="IPR002347">
    <property type="entry name" value="SDR_fam"/>
</dbReference>
<dbReference type="Pfam" id="PF00106">
    <property type="entry name" value="adh_short"/>
    <property type="match status" value="1"/>
</dbReference>
<accession>A0A5D2Q2J3</accession>
<keyword evidence="1" id="KW-0472">Membrane</keyword>
<dbReference type="Gene3D" id="3.40.50.720">
    <property type="entry name" value="NAD(P)-binding Rossmann-like Domain"/>
    <property type="match status" value="1"/>
</dbReference>
<proteinExistence type="predicted"/>
<dbReference type="GO" id="GO:0016616">
    <property type="term" value="F:oxidoreductase activity, acting on the CH-OH group of donors, NAD or NADP as acceptor"/>
    <property type="evidence" value="ECO:0007669"/>
    <property type="project" value="TreeGrafter"/>
</dbReference>
<dbReference type="PANTHER" id="PTHR45267:SF2">
    <property type="entry name" value="NADPH-DEPENDENT PTERIN ALDEHYDE REDUCTASE"/>
    <property type="match status" value="1"/>
</dbReference>
<keyword evidence="1" id="KW-0812">Transmembrane</keyword>
<organism evidence="2 3">
    <name type="scientific">Gossypium tomentosum</name>
    <name type="common">Hawaiian cotton</name>
    <name type="synonym">Gossypium sandvicense</name>
    <dbReference type="NCBI Taxonomy" id="34277"/>
    <lineage>
        <taxon>Eukaryota</taxon>
        <taxon>Viridiplantae</taxon>
        <taxon>Streptophyta</taxon>
        <taxon>Embryophyta</taxon>
        <taxon>Tracheophyta</taxon>
        <taxon>Spermatophyta</taxon>
        <taxon>Magnoliopsida</taxon>
        <taxon>eudicotyledons</taxon>
        <taxon>Gunneridae</taxon>
        <taxon>Pentapetalae</taxon>
        <taxon>rosids</taxon>
        <taxon>malvids</taxon>
        <taxon>Malvales</taxon>
        <taxon>Malvaceae</taxon>
        <taxon>Malvoideae</taxon>
        <taxon>Gossypium</taxon>
    </lineage>
</organism>
<dbReference type="EMBL" id="CM017615">
    <property type="protein sequence ID" value="TYI22681.1"/>
    <property type="molecule type" value="Genomic_DNA"/>
</dbReference>
<dbReference type="InterPro" id="IPR053241">
    <property type="entry name" value="NADPH_pterin_aldehyde_rdct"/>
</dbReference>
<name>A0A5D2Q2J3_GOSTO</name>
<sequence>MHLSDTEYDPYLQNVNNVGTINKNDRIWEVPVEEFEIMIDVNLKGIVNVLRHFISLMLPKSRRVTVNISSGYGKIWCCFGKFMIFILYTFLYILNCSFLNIMFNTGNHPRHS</sequence>
<dbReference type="GO" id="GO:0006760">
    <property type="term" value="P:folic acid-containing compound metabolic process"/>
    <property type="evidence" value="ECO:0007669"/>
    <property type="project" value="TreeGrafter"/>
</dbReference>
<protein>
    <submittedName>
        <fullName evidence="2">Uncharacterized protein</fullName>
    </submittedName>
</protein>